<accession>A0A6C0KUM9</accession>
<proteinExistence type="predicted"/>
<evidence type="ECO:0000313" key="1">
    <source>
        <dbReference type="EMBL" id="QHU20420.1"/>
    </source>
</evidence>
<dbReference type="AlphaFoldDB" id="A0A6C0KUM9"/>
<organism evidence="1">
    <name type="scientific">viral metagenome</name>
    <dbReference type="NCBI Taxonomy" id="1070528"/>
    <lineage>
        <taxon>unclassified sequences</taxon>
        <taxon>metagenomes</taxon>
        <taxon>organismal metagenomes</taxon>
    </lineage>
</organism>
<reference evidence="1" key="1">
    <citation type="journal article" date="2020" name="Nature">
        <title>Giant virus diversity and host interactions through global metagenomics.</title>
        <authorList>
            <person name="Schulz F."/>
            <person name="Roux S."/>
            <person name="Paez-Espino D."/>
            <person name="Jungbluth S."/>
            <person name="Walsh D.A."/>
            <person name="Denef V.J."/>
            <person name="McMahon K.D."/>
            <person name="Konstantinidis K.T."/>
            <person name="Eloe-Fadrosh E.A."/>
            <person name="Kyrpides N.C."/>
            <person name="Woyke T."/>
        </authorList>
    </citation>
    <scope>NUCLEOTIDE SEQUENCE</scope>
    <source>
        <strain evidence="1">GVMAG-S-3300013093-109</strain>
    </source>
</reference>
<name>A0A6C0KUM9_9ZZZZ</name>
<dbReference type="EMBL" id="MN740968">
    <property type="protein sequence ID" value="QHU20420.1"/>
    <property type="molecule type" value="Genomic_DNA"/>
</dbReference>
<protein>
    <submittedName>
        <fullName evidence="1">Uncharacterized protein</fullName>
    </submittedName>
</protein>
<sequence>MTSQERLIAYQRVLEETGMIAWVQPYDQLIELQPIHPEQKEKYIPTEKSCCAMISQMFYQLFSK</sequence>